<dbReference type="InterPro" id="IPR018392">
    <property type="entry name" value="LysM"/>
</dbReference>
<comment type="caution">
    <text evidence="8">The sequence shown here is derived from an EMBL/GenBank/DDBJ whole genome shotgun (WGS) entry which is preliminary data.</text>
</comment>
<comment type="subcellular location">
    <subcellularLocation>
        <location evidence="1">Mitochondrion</location>
    </subcellularLocation>
</comment>
<dbReference type="InterPro" id="IPR006571">
    <property type="entry name" value="TLDc_dom"/>
</dbReference>
<evidence type="ECO:0000259" key="7">
    <source>
        <dbReference type="PROSITE" id="PS51886"/>
    </source>
</evidence>
<dbReference type="PROSITE" id="PS51886">
    <property type="entry name" value="TLDC"/>
    <property type="match status" value="1"/>
</dbReference>
<proteinExistence type="inferred from homology"/>
<feature type="domain" description="TLDc" evidence="7">
    <location>
        <begin position="425"/>
        <end position="645"/>
    </location>
</feature>
<name>A0A8T0DQU3_9TREM</name>
<dbReference type="PROSITE" id="PS51782">
    <property type="entry name" value="LYSM"/>
    <property type="match status" value="1"/>
</dbReference>
<evidence type="ECO:0000256" key="4">
    <source>
        <dbReference type="ARBA" id="ARBA00040604"/>
    </source>
</evidence>
<dbReference type="GO" id="GO:0005739">
    <property type="term" value="C:mitochondrion"/>
    <property type="evidence" value="ECO:0007669"/>
    <property type="project" value="UniProtKB-SubCell"/>
</dbReference>
<dbReference type="Gene3D" id="3.10.350.10">
    <property type="entry name" value="LysM domain"/>
    <property type="match status" value="1"/>
</dbReference>
<dbReference type="Pfam" id="PF07534">
    <property type="entry name" value="TLD"/>
    <property type="match status" value="1"/>
</dbReference>
<evidence type="ECO:0000313" key="9">
    <source>
        <dbReference type="Proteomes" id="UP000699462"/>
    </source>
</evidence>
<feature type="region of interest" description="Disordered" evidence="5">
    <location>
        <begin position="246"/>
        <end position="269"/>
    </location>
</feature>
<sequence>MESSSDGFCVYEVRPGDSLSGIAAHFGYVTPTQLARINKLSLIGCGLPPVFPGQRLIVPQVSKGGTDTIKVRRAPGAALRVTTLPTSDRPLQTSRSVESDFTLQPDFYAVRSRANSNRVSFAEDSEKQFVKVVAQRVLPSGELVDGVLLITPDSLCFDATLTAIAQKRAFLATHPSISSESNGKQDKTVCSEQEGIAKELLELGVCVPLESLSSMCTLKKLVQHANGLGCHEVTDSQIHGSVECAPQAPEEKGSNHEVAVPPETTSVTEEDGYVVTGSDLTSRQSPQVDAEVELSSHSSLSDGTHSPLHPVETFTRKHSFTLEAENALFLRLVQFSSGKAVNEYHFQIITEEIAKVYAFLLRAGVGPAYGRREIVTDRYRSDTVDSLTSVDDRASSCTHRSLVEEALEDMQCASPAPELYGGFSGILSDDMLFDLGSNFPTHWIGANLQLIYKTEQDGYSLGTLYRKSKNVEGGVLLVIRDTLGIVFGAILSERIQCSKHFYGTGETCVFHWCPDFKRYDWTKKNYFFMRGSANSFQIGGQSGRNAIWFDEALKYGRSEPTDTFDNPVLSGSLPAFQFASLSLSEHDSNLGEDTGRSAGSERVNCERSTRSQLRTSSTDHEISPHAIGLDSVPFLIDSLEAWELIS</sequence>
<evidence type="ECO:0000256" key="2">
    <source>
        <dbReference type="ARBA" id="ARBA00009540"/>
    </source>
</evidence>
<evidence type="ECO:0000256" key="3">
    <source>
        <dbReference type="ARBA" id="ARBA00023128"/>
    </source>
</evidence>
<dbReference type="Pfam" id="PF01476">
    <property type="entry name" value="LysM"/>
    <property type="match status" value="1"/>
</dbReference>
<dbReference type="AlphaFoldDB" id="A0A8T0DQU3"/>
<keyword evidence="9" id="KW-1185">Reference proteome</keyword>
<gene>
    <name evidence="8" type="ORF">P879_02672</name>
</gene>
<feature type="domain" description="LysM" evidence="6">
    <location>
        <begin position="9"/>
        <end position="58"/>
    </location>
</feature>
<dbReference type="PANTHER" id="PTHR23354:SF62">
    <property type="entry name" value="MUSTARD, ISOFORM V"/>
    <property type="match status" value="1"/>
</dbReference>
<dbReference type="SMART" id="SM00584">
    <property type="entry name" value="TLDc"/>
    <property type="match status" value="1"/>
</dbReference>
<accession>A0A8T0DQU3</accession>
<evidence type="ECO:0000259" key="6">
    <source>
        <dbReference type="PROSITE" id="PS51782"/>
    </source>
</evidence>
<dbReference type="InterPro" id="IPR036779">
    <property type="entry name" value="LysM_dom_sf"/>
</dbReference>
<evidence type="ECO:0000313" key="8">
    <source>
        <dbReference type="EMBL" id="KAF8569592.1"/>
    </source>
</evidence>
<dbReference type="Proteomes" id="UP000699462">
    <property type="component" value="Unassembled WGS sequence"/>
</dbReference>
<protein>
    <recommendedName>
        <fullName evidence="4">Oxidation resistance protein 1</fullName>
    </recommendedName>
</protein>
<dbReference type="PANTHER" id="PTHR23354">
    <property type="entry name" value="NUCLEOLAR PROTEIN 7/ESTROGEN RECEPTOR COACTIVATOR-RELATED"/>
    <property type="match status" value="1"/>
</dbReference>
<comment type="similarity">
    <text evidence="2">Belongs to the OXR1 family.</text>
</comment>
<dbReference type="SUPFAM" id="SSF54106">
    <property type="entry name" value="LysM domain"/>
    <property type="match status" value="1"/>
</dbReference>
<dbReference type="SMART" id="SM00257">
    <property type="entry name" value="LysM"/>
    <property type="match status" value="1"/>
</dbReference>
<evidence type="ECO:0000256" key="1">
    <source>
        <dbReference type="ARBA" id="ARBA00004173"/>
    </source>
</evidence>
<dbReference type="EMBL" id="JTDF01001749">
    <property type="protein sequence ID" value="KAF8569592.1"/>
    <property type="molecule type" value="Genomic_DNA"/>
</dbReference>
<dbReference type="CDD" id="cd00118">
    <property type="entry name" value="LysM"/>
    <property type="match status" value="1"/>
</dbReference>
<dbReference type="OrthoDB" id="26679at2759"/>
<reference evidence="8 9" key="1">
    <citation type="submission" date="2019-07" db="EMBL/GenBank/DDBJ databases">
        <title>Annotation for the trematode Paragonimus westermani.</title>
        <authorList>
            <person name="Choi Y.-J."/>
        </authorList>
    </citation>
    <scope>NUCLEOTIDE SEQUENCE [LARGE SCALE GENOMIC DNA]</scope>
    <source>
        <strain evidence="8">180907_Pwestermani</strain>
    </source>
</reference>
<keyword evidence="3" id="KW-0496">Mitochondrion</keyword>
<evidence type="ECO:0000256" key="5">
    <source>
        <dbReference type="SAM" id="MobiDB-lite"/>
    </source>
</evidence>
<feature type="region of interest" description="Disordered" evidence="5">
    <location>
        <begin position="588"/>
        <end position="620"/>
    </location>
</feature>
<organism evidence="8 9">
    <name type="scientific">Paragonimus westermani</name>
    <dbReference type="NCBI Taxonomy" id="34504"/>
    <lineage>
        <taxon>Eukaryota</taxon>
        <taxon>Metazoa</taxon>
        <taxon>Spiralia</taxon>
        <taxon>Lophotrochozoa</taxon>
        <taxon>Platyhelminthes</taxon>
        <taxon>Trematoda</taxon>
        <taxon>Digenea</taxon>
        <taxon>Plagiorchiida</taxon>
        <taxon>Troglotremata</taxon>
        <taxon>Troglotrematidae</taxon>
        <taxon>Paragonimus</taxon>
    </lineage>
</organism>